<dbReference type="InterPro" id="IPR000644">
    <property type="entry name" value="CBS_dom"/>
</dbReference>
<sequence length="152" mass="16266">MSALELTGTYPPVSSEDDAAEAVQLLFEHKLPALLVVDRDGQPYAIVPGSQPMERLVPEYALGDPILVAVIDDRHLNKVPGGLAGRAVAEWQSRRRFRPPTAGPNTSVIHITALKSRTHTLPVAVVERDGGHTRQAGAVPAARLTQRLVGGT</sequence>
<dbReference type="Proteomes" id="UP001432168">
    <property type="component" value="Chromosome"/>
</dbReference>
<reference evidence="2" key="1">
    <citation type="submission" date="2022-10" db="EMBL/GenBank/DDBJ databases">
        <title>The complete genomes of actinobacterial strains from the NBC collection.</title>
        <authorList>
            <person name="Joergensen T.S."/>
            <person name="Alvarez Arevalo M."/>
            <person name="Sterndorff E.B."/>
            <person name="Faurdal D."/>
            <person name="Vuksanovic O."/>
            <person name="Mourched A.-S."/>
            <person name="Charusanti P."/>
            <person name="Shaw S."/>
            <person name="Blin K."/>
            <person name="Weber T."/>
        </authorList>
    </citation>
    <scope>NUCLEOTIDE SEQUENCE</scope>
    <source>
        <strain evidence="2">NBC_00686</strain>
    </source>
</reference>
<dbReference type="EMBL" id="CP109011">
    <property type="protein sequence ID" value="WUT48887.1"/>
    <property type="molecule type" value="Genomic_DNA"/>
</dbReference>
<name>A0ABZ1XBQ2_9ACTN</name>
<evidence type="ECO:0000259" key="1">
    <source>
        <dbReference type="Pfam" id="PF00571"/>
    </source>
</evidence>
<proteinExistence type="predicted"/>
<dbReference type="InterPro" id="IPR046342">
    <property type="entry name" value="CBS_dom_sf"/>
</dbReference>
<dbReference type="Gene3D" id="3.10.580.10">
    <property type="entry name" value="CBS-domain"/>
    <property type="match status" value="1"/>
</dbReference>
<organism evidence="2 3">
    <name type="scientific">Streptomyces pseudovenezuelae</name>
    <dbReference type="NCBI Taxonomy" id="67350"/>
    <lineage>
        <taxon>Bacteria</taxon>
        <taxon>Bacillati</taxon>
        <taxon>Actinomycetota</taxon>
        <taxon>Actinomycetes</taxon>
        <taxon>Kitasatosporales</taxon>
        <taxon>Streptomycetaceae</taxon>
        <taxon>Streptomyces</taxon>
        <taxon>Streptomyces aurantiacus group</taxon>
    </lineage>
</organism>
<dbReference type="Pfam" id="PF00571">
    <property type="entry name" value="CBS"/>
    <property type="match status" value="1"/>
</dbReference>
<evidence type="ECO:0000313" key="3">
    <source>
        <dbReference type="Proteomes" id="UP001432168"/>
    </source>
</evidence>
<evidence type="ECO:0000313" key="2">
    <source>
        <dbReference type="EMBL" id="WUT48887.1"/>
    </source>
</evidence>
<accession>A0ABZ1XBQ2</accession>
<protein>
    <recommendedName>
        <fullName evidence="1">CBS domain-containing protein</fullName>
    </recommendedName>
</protein>
<dbReference type="RefSeq" id="WP_329272487.1">
    <property type="nucleotide sequence ID" value="NZ_CP109011.1"/>
</dbReference>
<dbReference type="SUPFAM" id="SSF54631">
    <property type="entry name" value="CBS-domain pair"/>
    <property type="match status" value="1"/>
</dbReference>
<gene>
    <name evidence="2" type="ORF">OG929_44425</name>
</gene>
<keyword evidence="3" id="KW-1185">Reference proteome</keyword>
<feature type="domain" description="CBS" evidence="1">
    <location>
        <begin position="12"/>
        <end position="47"/>
    </location>
</feature>